<dbReference type="Gene3D" id="2.60.120.650">
    <property type="entry name" value="Cupin"/>
    <property type="match status" value="1"/>
</dbReference>
<keyword evidence="3" id="KW-0223">Dioxygenase</keyword>
<dbReference type="SMART" id="SM00558">
    <property type="entry name" value="JmjC"/>
    <property type="match status" value="1"/>
</dbReference>
<dbReference type="AlphaFoldDB" id="A0A2V1K119"/>
<accession>A0A2V1K119</accession>
<evidence type="ECO:0000256" key="1">
    <source>
        <dbReference type="ARBA" id="ARBA00001954"/>
    </source>
</evidence>
<dbReference type="PROSITE" id="PS51184">
    <property type="entry name" value="JMJC"/>
    <property type="match status" value="1"/>
</dbReference>
<dbReference type="Proteomes" id="UP000245212">
    <property type="component" value="Unassembled WGS sequence"/>
</dbReference>
<dbReference type="Pfam" id="PF20514">
    <property type="entry name" value="WHD_ROXA"/>
    <property type="match status" value="1"/>
</dbReference>
<dbReference type="PANTHER" id="PTHR13096">
    <property type="entry name" value="MINA53 MYC INDUCED NUCLEAR ANTIGEN"/>
    <property type="match status" value="1"/>
</dbReference>
<dbReference type="Pfam" id="PF08007">
    <property type="entry name" value="JmjC_2"/>
    <property type="match status" value="1"/>
</dbReference>
<organism evidence="7 8">
    <name type="scientific">Corticimicrobacter populi</name>
    <dbReference type="NCBI Taxonomy" id="2175229"/>
    <lineage>
        <taxon>Bacteria</taxon>
        <taxon>Pseudomonadati</taxon>
        <taxon>Pseudomonadota</taxon>
        <taxon>Betaproteobacteria</taxon>
        <taxon>Burkholderiales</taxon>
        <taxon>Alcaligenaceae</taxon>
        <taxon>Corticimicrobacter</taxon>
    </lineage>
</organism>
<keyword evidence="8" id="KW-1185">Reference proteome</keyword>
<dbReference type="GO" id="GO:0046872">
    <property type="term" value="F:metal ion binding"/>
    <property type="evidence" value="ECO:0007669"/>
    <property type="project" value="UniProtKB-KW"/>
</dbReference>
<proteinExistence type="predicted"/>
<evidence type="ECO:0000256" key="5">
    <source>
        <dbReference type="ARBA" id="ARBA00023004"/>
    </source>
</evidence>
<keyword evidence="2" id="KW-0479">Metal-binding</keyword>
<name>A0A2V1K119_9BURK</name>
<dbReference type="PANTHER" id="PTHR13096:SF8">
    <property type="entry name" value="RIBOSOMAL OXYGENASE 1"/>
    <property type="match status" value="1"/>
</dbReference>
<evidence type="ECO:0000256" key="3">
    <source>
        <dbReference type="ARBA" id="ARBA00022964"/>
    </source>
</evidence>
<dbReference type="InterPro" id="IPR039994">
    <property type="entry name" value="NO66-like"/>
</dbReference>
<dbReference type="Gene3D" id="3.40.366.30">
    <property type="entry name" value="50S ribosomal protein L16 arginine hydroxylase, Chain A, Domain 2"/>
    <property type="match status" value="1"/>
</dbReference>
<gene>
    <name evidence="7" type="ORF">DD235_07525</name>
</gene>
<dbReference type="EMBL" id="QETA01000002">
    <property type="protein sequence ID" value="PWF24138.1"/>
    <property type="molecule type" value="Genomic_DNA"/>
</dbReference>
<sequence>MHAPIDINQPLALLGGLTPKTFMREYWQRKPLLIRQAIPGFKPPVSVADLKRMSKQDEVESRLVWKENARWQLEKGPFSRLPKASEPDWTLLVQSVDQHVDAAAALTHQFRFVPDARMDDLMISIATDGGGVGPHYDSYDVFLLQGVGQRRWRIGAQQDQALIPGLPVRILQNFQPEAEYVLEPGDMLYLPPQYAHDGIAVGDCMTLSIGFRTLTQQALAQGMLEAALDRMAASAGMQGGLYADPPLPMPRLDNVYYRDPGQPAVTTPAALPDGMIKAALQAVGKIRFDEKLAIRFLGCWLTEPNALAEFDSPEDAPDFTEAWPTSGSLRLDRRSRLLYRDKSFFINGETLQHAAHPLLYALADQRTIACADYRRLPASLRDLLTAWVEDGWLHYDDAQ</sequence>
<dbReference type="RefSeq" id="WP_109061416.1">
    <property type="nucleotide sequence ID" value="NZ_QETA01000002.1"/>
</dbReference>
<evidence type="ECO:0000256" key="4">
    <source>
        <dbReference type="ARBA" id="ARBA00023002"/>
    </source>
</evidence>
<evidence type="ECO:0000259" key="6">
    <source>
        <dbReference type="PROSITE" id="PS51184"/>
    </source>
</evidence>
<reference evidence="8" key="1">
    <citation type="submission" date="2018-05" db="EMBL/GenBank/DDBJ databases">
        <authorList>
            <person name="Li Y."/>
        </authorList>
    </citation>
    <scope>NUCLEOTIDE SEQUENCE [LARGE SCALE GENOMIC DNA]</scope>
    <source>
        <strain evidence="8">3d-2-2</strain>
    </source>
</reference>
<feature type="domain" description="JmjC" evidence="6">
    <location>
        <begin position="102"/>
        <end position="228"/>
    </location>
</feature>
<comment type="caution">
    <text evidence="7">The sequence shown here is derived from an EMBL/GenBank/DDBJ whole genome shotgun (WGS) entry which is preliminary data.</text>
</comment>
<dbReference type="InterPro" id="IPR003347">
    <property type="entry name" value="JmjC_dom"/>
</dbReference>
<protein>
    <submittedName>
        <fullName evidence="7">Cupin</fullName>
    </submittedName>
</protein>
<evidence type="ECO:0000256" key="2">
    <source>
        <dbReference type="ARBA" id="ARBA00022723"/>
    </source>
</evidence>
<dbReference type="SUPFAM" id="SSF51197">
    <property type="entry name" value="Clavaminate synthase-like"/>
    <property type="match status" value="1"/>
</dbReference>
<keyword evidence="4" id="KW-0560">Oxidoreductase</keyword>
<evidence type="ECO:0000313" key="8">
    <source>
        <dbReference type="Proteomes" id="UP000245212"/>
    </source>
</evidence>
<comment type="cofactor">
    <cofactor evidence="1">
        <name>Fe(2+)</name>
        <dbReference type="ChEBI" id="CHEBI:29033"/>
    </cofactor>
</comment>
<keyword evidence="5" id="KW-0408">Iron</keyword>
<dbReference type="GO" id="GO:0016706">
    <property type="term" value="F:2-oxoglutarate-dependent dioxygenase activity"/>
    <property type="evidence" value="ECO:0007669"/>
    <property type="project" value="TreeGrafter"/>
</dbReference>
<evidence type="ECO:0000313" key="7">
    <source>
        <dbReference type="EMBL" id="PWF24138.1"/>
    </source>
</evidence>
<dbReference type="InterPro" id="IPR046799">
    <property type="entry name" value="ROXA-like_wH"/>
</dbReference>